<evidence type="ECO:0000313" key="1">
    <source>
        <dbReference type="EMBL" id="OHE95233.1"/>
    </source>
</evidence>
<dbReference type="GeneID" id="34562633"/>
<evidence type="ECO:0000313" key="2">
    <source>
        <dbReference type="Proteomes" id="UP000176998"/>
    </source>
</evidence>
<proteinExistence type="predicted"/>
<dbReference type="RefSeq" id="XP_022472395.1">
    <property type="nucleotide sequence ID" value="XM_022621123.1"/>
</dbReference>
<accession>A0A1G4B1L1</accession>
<gene>
    <name evidence="1" type="ORF">CORC01_09494</name>
</gene>
<dbReference type="OrthoDB" id="4837480at2759"/>
<sequence length="89" mass="9813">MKSSATLWKFCQPRDNPLALAVPSTQEVPLAPLECHNIDATGLNFGSELYWKWFSLHGAGPAEGQPWTNLTDSDTQQLNSVSSCHARLE</sequence>
<protein>
    <submittedName>
        <fullName evidence="1">Uncharacterized protein</fullName>
    </submittedName>
</protein>
<organism evidence="1 2">
    <name type="scientific">Colletotrichum orchidophilum</name>
    <dbReference type="NCBI Taxonomy" id="1209926"/>
    <lineage>
        <taxon>Eukaryota</taxon>
        <taxon>Fungi</taxon>
        <taxon>Dikarya</taxon>
        <taxon>Ascomycota</taxon>
        <taxon>Pezizomycotina</taxon>
        <taxon>Sordariomycetes</taxon>
        <taxon>Hypocreomycetidae</taxon>
        <taxon>Glomerellales</taxon>
        <taxon>Glomerellaceae</taxon>
        <taxon>Colletotrichum</taxon>
    </lineage>
</organism>
<dbReference type="AlphaFoldDB" id="A0A1G4B1L1"/>
<reference evidence="1 2" key="1">
    <citation type="submission" date="2016-09" db="EMBL/GenBank/DDBJ databases">
        <authorList>
            <person name="Capua I."/>
            <person name="De Benedictis P."/>
            <person name="Joannis T."/>
            <person name="Lombin L.H."/>
            <person name="Cattoli G."/>
        </authorList>
    </citation>
    <scope>NUCLEOTIDE SEQUENCE [LARGE SCALE GENOMIC DNA]</scope>
    <source>
        <strain evidence="1 2">IMI 309357</strain>
    </source>
</reference>
<name>A0A1G4B1L1_9PEZI</name>
<comment type="caution">
    <text evidence="1">The sequence shown here is derived from an EMBL/GenBank/DDBJ whole genome shotgun (WGS) entry which is preliminary data.</text>
</comment>
<dbReference type="Proteomes" id="UP000176998">
    <property type="component" value="Unassembled WGS sequence"/>
</dbReference>
<keyword evidence="2" id="KW-1185">Reference proteome</keyword>
<dbReference type="EMBL" id="MJBS01000086">
    <property type="protein sequence ID" value="OHE95233.1"/>
    <property type="molecule type" value="Genomic_DNA"/>
</dbReference>